<accession>A0A4R6IZ14</accession>
<name>A0A4R6IZ14_9BACT</name>
<keyword evidence="5" id="KW-0378">Hydrolase</keyword>
<evidence type="ECO:0000256" key="7">
    <source>
        <dbReference type="ARBA" id="ARBA00032272"/>
    </source>
</evidence>
<dbReference type="InterPro" id="IPR020084">
    <property type="entry name" value="NUDIX_hydrolase_CS"/>
</dbReference>
<dbReference type="SUPFAM" id="SSF55811">
    <property type="entry name" value="Nudix"/>
    <property type="match status" value="1"/>
</dbReference>
<evidence type="ECO:0000256" key="2">
    <source>
        <dbReference type="ARBA" id="ARBA00001946"/>
    </source>
</evidence>
<evidence type="ECO:0000256" key="5">
    <source>
        <dbReference type="ARBA" id="ARBA00022801"/>
    </source>
</evidence>
<dbReference type="AlphaFoldDB" id="A0A4R6IZ14"/>
<feature type="domain" description="Nudix hydrolase" evidence="8">
    <location>
        <begin position="43"/>
        <end position="172"/>
    </location>
</feature>
<organism evidence="9 10">
    <name type="scientific">Sediminibacterium goheungense</name>
    <dbReference type="NCBI Taxonomy" id="1086393"/>
    <lineage>
        <taxon>Bacteria</taxon>
        <taxon>Pseudomonadati</taxon>
        <taxon>Bacteroidota</taxon>
        <taxon>Chitinophagia</taxon>
        <taxon>Chitinophagales</taxon>
        <taxon>Chitinophagaceae</taxon>
        <taxon>Sediminibacterium</taxon>
    </lineage>
</organism>
<protein>
    <recommendedName>
        <fullName evidence="4">GDP-mannose pyrophosphatase</fullName>
    </recommendedName>
    <alternativeName>
        <fullName evidence="6">GDP-mannose hydrolase</fullName>
    </alternativeName>
    <alternativeName>
        <fullName evidence="7">GDPMK</fullName>
    </alternativeName>
</protein>
<dbReference type="GO" id="GO:0016787">
    <property type="term" value="F:hydrolase activity"/>
    <property type="evidence" value="ECO:0007669"/>
    <property type="project" value="UniProtKB-KW"/>
</dbReference>
<dbReference type="InterPro" id="IPR015797">
    <property type="entry name" value="NUDIX_hydrolase-like_dom_sf"/>
</dbReference>
<comment type="cofactor">
    <cofactor evidence="2">
        <name>Mg(2+)</name>
        <dbReference type="ChEBI" id="CHEBI:18420"/>
    </cofactor>
</comment>
<dbReference type="Gene3D" id="3.90.79.10">
    <property type="entry name" value="Nucleoside Triphosphate Pyrophosphohydrolase"/>
    <property type="match status" value="1"/>
</dbReference>
<evidence type="ECO:0000259" key="8">
    <source>
        <dbReference type="PROSITE" id="PS51462"/>
    </source>
</evidence>
<dbReference type="GO" id="GO:0019693">
    <property type="term" value="P:ribose phosphate metabolic process"/>
    <property type="evidence" value="ECO:0007669"/>
    <property type="project" value="TreeGrafter"/>
</dbReference>
<evidence type="ECO:0000313" key="9">
    <source>
        <dbReference type="EMBL" id="TDO28114.1"/>
    </source>
</evidence>
<gene>
    <name evidence="9" type="ORF">BC659_0174</name>
</gene>
<evidence type="ECO:0000256" key="6">
    <source>
        <dbReference type="ARBA" id="ARBA00032162"/>
    </source>
</evidence>
<comment type="similarity">
    <text evidence="3">Belongs to the Nudix hydrolase family. NudK subfamily.</text>
</comment>
<keyword evidence="10" id="KW-1185">Reference proteome</keyword>
<dbReference type="Pfam" id="PF00293">
    <property type="entry name" value="NUDIX"/>
    <property type="match status" value="1"/>
</dbReference>
<dbReference type="PROSITE" id="PS51462">
    <property type="entry name" value="NUDIX"/>
    <property type="match status" value="1"/>
</dbReference>
<dbReference type="EMBL" id="SNWP01000010">
    <property type="protein sequence ID" value="TDO28114.1"/>
    <property type="molecule type" value="Genomic_DNA"/>
</dbReference>
<dbReference type="GO" id="GO:0006753">
    <property type="term" value="P:nucleoside phosphate metabolic process"/>
    <property type="evidence" value="ECO:0007669"/>
    <property type="project" value="TreeGrafter"/>
</dbReference>
<reference evidence="9 10" key="1">
    <citation type="submission" date="2019-03" db="EMBL/GenBank/DDBJ databases">
        <title>Genomic Encyclopedia of Archaeal and Bacterial Type Strains, Phase II (KMG-II): from individual species to whole genera.</title>
        <authorList>
            <person name="Goeker M."/>
        </authorList>
    </citation>
    <scope>NUCLEOTIDE SEQUENCE [LARGE SCALE GENOMIC DNA]</scope>
    <source>
        <strain evidence="9 10">DSM 28323</strain>
    </source>
</reference>
<dbReference type="OrthoDB" id="9806150at2"/>
<dbReference type="PANTHER" id="PTHR11839:SF18">
    <property type="entry name" value="NUDIX HYDROLASE DOMAIN-CONTAINING PROTEIN"/>
    <property type="match status" value="1"/>
</dbReference>
<dbReference type="RefSeq" id="WP_133472678.1">
    <property type="nucleotide sequence ID" value="NZ_SNWP01000010.1"/>
</dbReference>
<evidence type="ECO:0000256" key="1">
    <source>
        <dbReference type="ARBA" id="ARBA00000847"/>
    </source>
</evidence>
<proteinExistence type="inferred from homology"/>
<dbReference type="GO" id="GO:0005829">
    <property type="term" value="C:cytosol"/>
    <property type="evidence" value="ECO:0007669"/>
    <property type="project" value="TreeGrafter"/>
</dbReference>
<evidence type="ECO:0000256" key="3">
    <source>
        <dbReference type="ARBA" id="ARBA00007275"/>
    </source>
</evidence>
<dbReference type="PANTHER" id="PTHR11839">
    <property type="entry name" value="UDP/ADP-SUGAR PYROPHOSPHATASE"/>
    <property type="match status" value="1"/>
</dbReference>
<comment type="caution">
    <text evidence="9">The sequence shown here is derived from an EMBL/GenBank/DDBJ whole genome shotgun (WGS) entry which is preliminary data.</text>
</comment>
<sequence>MMRELRWEKLSSRKVYGDRWLNLRADSCRFPDGRVIEPYYIVELPNWANIVVVTPDEQIVMVRQYRYPVDQVTFELPGGVMDKDEDPMQAAIREMQEETGYHSTEVEFLCKLAPNPAINDNTAYFYLAKNAVPGEKKNFDAFEDIDVLLFSKNEFLQLLRENKIQHGVQLGPIYEAMMKLKWLGA</sequence>
<dbReference type="PROSITE" id="PS00893">
    <property type="entry name" value="NUDIX_BOX"/>
    <property type="match status" value="1"/>
</dbReference>
<evidence type="ECO:0000313" key="10">
    <source>
        <dbReference type="Proteomes" id="UP000295741"/>
    </source>
</evidence>
<dbReference type="InterPro" id="IPR000086">
    <property type="entry name" value="NUDIX_hydrolase_dom"/>
</dbReference>
<dbReference type="Proteomes" id="UP000295741">
    <property type="component" value="Unassembled WGS sequence"/>
</dbReference>
<evidence type="ECO:0000256" key="4">
    <source>
        <dbReference type="ARBA" id="ARBA00016377"/>
    </source>
</evidence>
<dbReference type="CDD" id="cd03424">
    <property type="entry name" value="NUDIX_ADPRase_Nudt5_UGPPase_Nudt14"/>
    <property type="match status" value="1"/>
</dbReference>
<comment type="catalytic activity">
    <reaction evidence="1">
        <text>GDP-alpha-D-mannose + H2O = alpha-D-mannose 1-phosphate + GMP + 2 H(+)</text>
        <dbReference type="Rhea" id="RHEA:27978"/>
        <dbReference type="ChEBI" id="CHEBI:15377"/>
        <dbReference type="ChEBI" id="CHEBI:15378"/>
        <dbReference type="ChEBI" id="CHEBI:57527"/>
        <dbReference type="ChEBI" id="CHEBI:58115"/>
        <dbReference type="ChEBI" id="CHEBI:58409"/>
    </reaction>
</comment>